<keyword evidence="4" id="KW-0808">Transferase</keyword>
<dbReference type="RefSeq" id="WP_377967823.1">
    <property type="nucleotide sequence ID" value="NZ_JBHZOL010000103.1"/>
</dbReference>
<evidence type="ECO:0000256" key="4">
    <source>
        <dbReference type="ARBA" id="ARBA00022679"/>
    </source>
</evidence>
<dbReference type="InterPro" id="IPR044231">
    <property type="entry name" value="SP1/SPL1"/>
</dbReference>
<keyword evidence="6" id="KW-0479">Metal-binding</keyword>
<protein>
    <recommendedName>
        <fullName evidence="3">RING-type E3 ubiquitin transferase</fullName>
        <ecNumber evidence="3">2.3.2.27</ecNumber>
    </recommendedName>
</protein>
<evidence type="ECO:0000259" key="14">
    <source>
        <dbReference type="Pfam" id="PF12483"/>
    </source>
</evidence>
<feature type="domain" description="E3 Ubiquitin ligase MUL1-like" evidence="14">
    <location>
        <begin position="97"/>
        <end position="254"/>
    </location>
</feature>
<comment type="catalytic activity">
    <reaction evidence="1">
        <text>S-ubiquitinyl-[E2 ubiquitin-conjugating enzyme]-L-cysteine + [acceptor protein]-L-lysine = [E2 ubiquitin-conjugating enzyme]-L-cysteine + N(6)-ubiquitinyl-[acceptor protein]-L-lysine.</text>
        <dbReference type="EC" id="2.3.2.27"/>
    </reaction>
</comment>
<keyword evidence="10 13" id="KW-1133">Transmembrane helix</keyword>
<evidence type="ECO:0000256" key="11">
    <source>
        <dbReference type="ARBA" id="ARBA00023136"/>
    </source>
</evidence>
<evidence type="ECO:0000256" key="5">
    <source>
        <dbReference type="ARBA" id="ARBA00022692"/>
    </source>
</evidence>
<dbReference type="InterPro" id="IPR022170">
    <property type="entry name" value="MUL1-like"/>
</dbReference>
<feature type="region of interest" description="Disordered" evidence="12">
    <location>
        <begin position="99"/>
        <end position="119"/>
    </location>
</feature>
<evidence type="ECO:0000256" key="13">
    <source>
        <dbReference type="SAM" id="Phobius"/>
    </source>
</evidence>
<dbReference type="PANTHER" id="PTHR47568">
    <property type="match status" value="1"/>
</dbReference>
<comment type="subcellular location">
    <subcellularLocation>
        <location evidence="2">Membrane</location>
        <topology evidence="2">Multi-pass membrane protein</topology>
    </subcellularLocation>
</comment>
<evidence type="ECO:0000256" key="10">
    <source>
        <dbReference type="ARBA" id="ARBA00022989"/>
    </source>
</evidence>
<feature type="compositionally biased region" description="Basic and acidic residues" evidence="12">
    <location>
        <begin position="99"/>
        <end position="116"/>
    </location>
</feature>
<evidence type="ECO:0000256" key="1">
    <source>
        <dbReference type="ARBA" id="ARBA00000900"/>
    </source>
</evidence>
<dbReference type="Pfam" id="PF12483">
    <property type="entry name" value="GIDE"/>
    <property type="match status" value="1"/>
</dbReference>
<keyword evidence="8" id="KW-0833">Ubl conjugation pathway</keyword>
<dbReference type="PANTHER" id="PTHR47568:SF2">
    <property type="entry name" value="E3 UBIQUITIN-PROTEIN LIGASE SP1-RELATED"/>
    <property type="match status" value="1"/>
</dbReference>
<keyword evidence="16" id="KW-1185">Reference proteome</keyword>
<accession>A0ABW6IJV4</accession>
<evidence type="ECO:0000256" key="6">
    <source>
        <dbReference type="ARBA" id="ARBA00022723"/>
    </source>
</evidence>
<sequence length="264" mass="29248">MNAWIVIGIILLIVGLTLFFVRRNQQARAFSLKSARRVTVAELGNTAQAIADEIGGGNWRDYVKLWGEIEVAQPLISELKQVPCVYYSFKVQREYEETVTEKDAEGNTTHKTEQRSETVASNQQSTLFYLQDETGKIWVDPNEAAIEAVQVLNEFRPGDPAAGMLQMGRFSLTLGNSHRRTVGYRYTESVLPIDRKVLVVGEVSDHTGTLTLCRPTATKKKYIISLKTDEVLTANADQGAKNAAIAMFICLGLGILLILVGILL</sequence>
<evidence type="ECO:0000256" key="7">
    <source>
        <dbReference type="ARBA" id="ARBA00022771"/>
    </source>
</evidence>
<gene>
    <name evidence="15" type="ORF">ACFVKH_18455</name>
</gene>
<keyword evidence="11 13" id="KW-0472">Membrane</keyword>
<evidence type="ECO:0000313" key="15">
    <source>
        <dbReference type="EMBL" id="MFE4108269.1"/>
    </source>
</evidence>
<feature type="transmembrane region" description="Helical" evidence="13">
    <location>
        <begin position="243"/>
        <end position="263"/>
    </location>
</feature>
<proteinExistence type="predicted"/>
<dbReference type="Proteomes" id="UP001600165">
    <property type="component" value="Unassembled WGS sequence"/>
</dbReference>
<reference evidence="15 16" key="1">
    <citation type="submission" date="2024-10" db="EMBL/GenBank/DDBJ databases">
        <authorList>
            <person name="Ratan Roy A."/>
            <person name="Morales Sandoval P.H."/>
            <person name="De Los Santos Villalobos S."/>
            <person name="Chakraborty S."/>
            <person name="Mukherjee J."/>
        </authorList>
    </citation>
    <scope>NUCLEOTIDE SEQUENCE [LARGE SCALE GENOMIC DNA]</scope>
    <source>
        <strain evidence="15 16">S1</strain>
    </source>
</reference>
<dbReference type="EMBL" id="JBHZOL010000103">
    <property type="protein sequence ID" value="MFE4108269.1"/>
    <property type="molecule type" value="Genomic_DNA"/>
</dbReference>
<evidence type="ECO:0000256" key="3">
    <source>
        <dbReference type="ARBA" id="ARBA00012483"/>
    </source>
</evidence>
<keyword evidence="9" id="KW-0862">Zinc</keyword>
<evidence type="ECO:0000256" key="2">
    <source>
        <dbReference type="ARBA" id="ARBA00004141"/>
    </source>
</evidence>
<keyword evidence="5 13" id="KW-0812">Transmembrane</keyword>
<name>A0ABW6IJV4_9CYAN</name>
<evidence type="ECO:0000256" key="8">
    <source>
        <dbReference type="ARBA" id="ARBA00022786"/>
    </source>
</evidence>
<comment type="caution">
    <text evidence="15">The sequence shown here is derived from an EMBL/GenBank/DDBJ whole genome shotgun (WGS) entry which is preliminary data.</text>
</comment>
<evidence type="ECO:0000256" key="12">
    <source>
        <dbReference type="SAM" id="MobiDB-lite"/>
    </source>
</evidence>
<dbReference type="EC" id="2.3.2.27" evidence="3"/>
<evidence type="ECO:0000256" key="9">
    <source>
        <dbReference type="ARBA" id="ARBA00022833"/>
    </source>
</evidence>
<organism evidence="15 16">
    <name type="scientific">Almyronema epifaneia S1</name>
    <dbReference type="NCBI Taxonomy" id="2991925"/>
    <lineage>
        <taxon>Bacteria</taxon>
        <taxon>Bacillati</taxon>
        <taxon>Cyanobacteriota</taxon>
        <taxon>Cyanophyceae</taxon>
        <taxon>Nodosilineales</taxon>
        <taxon>Nodosilineaceae</taxon>
        <taxon>Almyronema</taxon>
        <taxon>Almyronema epifaneia</taxon>
    </lineage>
</organism>
<keyword evidence="7" id="KW-0863">Zinc-finger</keyword>
<evidence type="ECO:0000313" key="16">
    <source>
        <dbReference type="Proteomes" id="UP001600165"/>
    </source>
</evidence>